<comment type="caution">
    <text evidence="2">The sequence shown here is derived from an EMBL/GenBank/DDBJ whole genome shotgun (WGS) entry which is preliminary data.</text>
</comment>
<evidence type="ECO:0000313" key="3">
    <source>
        <dbReference type="Proteomes" id="UP000706039"/>
    </source>
</evidence>
<name>A0ABS7PQD6_9SPHN</name>
<gene>
    <name evidence="2" type="ORF">K7G82_14360</name>
</gene>
<dbReference type="Proteomes" id="UP000706039">
    <property type="component" value="Unassembled WGS sequence"/>
</dbReference>
<sequence>MNSKIPNEEMIVGRDGVEIDPPAKPERPGTGGHPLPADGKARHGSIPESLEKKKGHGAN</sequence>
<evidence type="ECO:0000313" key="2">
    <source>
        <dbReference type="EMBL" id="MBY8823483.1"/>
    </source>
</evidence>
<accession>A0ABS7PQD6</accession>
<organism evidence="2 3">
    <name type="scientific">Sphingomonas colocasiae</name>
    <dbReference type="NCBI Taxonomy" id="1848973"/>
    <lineage>
        <taxon>Bacteria</taxon>
        <taxon>Pseudomonadati</taxon>
        <taxon>Pseudomonadota</taxon>
        <taxon>Alphaproteobacteria</taxon>
        <taxon>Sphingomonadales</taxon>
        <taxon>Sphingomonadaceae</taxon>
        <taxon>Sphingomonas</taxon>
    </lineage>
</organism>
<protein>
    <submittedName>
        <fullName evidence="2">Uncharacterized protein</fullName>
    </submittedName>
</protein>
<feature type="compositionally biased region" description="Basic and acidic residues" evidence="1">
    <location>
        <begin position="11"/>
        <end position="27"/>
    </location>
</feature>
<reference evidence="2 3" key="1">
    <citation type="submission" date="2021-08" db="EMBL/GenBank/DDBJ databases">
        <authorList>
            <person name="Tuo L."/>
        </authorList>
    </citation>
    <scope>NUCLEOTIDE SEQUENCE [LARGE SCALE GENOMIC DNA]</scope>
    <source>
        <strain evidence="2 3">JCM 31229</strain>
    </source>
</reference>
<dbReference type="RefSeq" id="WP_222990586.1">
    <property type="nucleotide sequence ID" value="NZ_JAINVV010000006.1"/>
</dbReference>
<feature type="region of interest" description="Disordered" evidence="1">
    <location>
        <begin position="1"/>
        <end position="59"/>
    </location>
</feature>
<proteinExistence type="predicted"/>
<dbReference type="EMBL" id="JAINVV010000006">
    <property type="protein sequence ID" value="MBY8823483.1"/>
    <property type="molecule type" value="Genomic_DNA"/>
</dbReference>
<evidence type="ECO:0000256" key="1">
    <source>
        <dbReference type="SAM" id="MobiDB-lite"/>
    </source>
</evidence>
<keyword evidence="3" id="KW-1185">Reference proteome</keyword>